<geneLocation type="plasmid" evidence="3 4">
    <name>pHSR-Est01</name>
</geneLocation>
<dbReference type="GO" id="GO:0016787">
    <property type="term" value="F:hydrolase activity"/>
    <property type="evidence" value="ECO:0007669"/>
    <property type="project" value="UniProtKB-KW"/>
</dbReference>
<reference evidence="3 4" key="1">
    <citation type="submission" date="2020-11" db="EMBL/GenBank/DDBJ databases">
        <title>Carbohydrate-dependent, anaerobic sulfur respiration: A novel catabolism in halophilic archaea.</title>
        <authorList>
            <person name="Sorokin D.Y."/>
            <person name="Messina E."/>
            <person name="Smedile F."/>
            <person name="La Cono V."/>
            <person name="Hallsworth J.E."/>
            <person name="Yakimov M.M."/>
        </authorList>
    </citation>
    <scope>NUCLEOTIDE SEQUENCE [LARGE SCALE GENOMIC DNA]</scope>
    <source>
        <strain evidence="3 4">HSR-Est</strain>
        <plasmid evidence="3 4">pHSR-Est01</plasmid>
    </source>
</reference>
<dbReference type="InterPro" id="IPR002376">
    <property type="entry name" value="Formyl_transf_N"/>
</dbReference>
<evidence type="ECO:0000259" key="2">
    <source>
        <dbReference type="Pfam" id="PF00551"/>
    </source>
</evidence>
<dbReference type="EMBL" id="CP064792">
    <property type="protein sequence ID" value="QSG16358.1"/>
    <property type="molecule type" value="Genomic_DNA"/>
</dbReference>
<keyword evidence="3" id="KW-0378">Hydrolase</keyword>
<dbReference type="GO" id="GO:0004479">
    <property type="term" value="F:methionyl-tRNA formyltransferase activity"/>
    <property type="evidence" value="ECO:0007669"/>
    <property type="project" value="TreeGrafter"/>
</dbReference>
<feature type="domain" description="Formyl transferase N-terminal" evidence="2">
    <location>
        <begin position="105"/>
        <end position="193"/>
    </location>
</feature>
<name>A0A897NU66_9EURY</name>
<dbReference type="PANTHER" id="PTHR11138:SF5">
    <property type="entry name" value="METHIONYL-TRNA FORMYLTRANSFERASE, MITOCHONDRIAL"/>
    <property type="match status" value="1"/>
</dbReference>
<feature type="compositionally biased region" description="Polar residues" evidence="1">
    <location>
        <begin position="192"/>
        <end position="207"/>
    </location>
</feature>
<sequence>MRVVLFTSAEPLYLPRYLQPLFEAHADTIDQVVIAPFNASPAEQLRSQAGMYGARAGIRMALRYGRSRALDALPGQVARRATGRYHSVPAVARAYGVPVERIPDVSDPTFVERMEDLAPDLLLSIVAGQRLPGPVLESADDAVNLHGSLLPKYRGRATVFWPLFYGDDRTGITAHRMTEHFDAGPILAQRAFPSTTPTPSIRCTANSPRRAPHLRSSCLPPIPNCQPSGPTRRFQQAITGFRAPRSDGSSTSAATRFFNGISMTDTRIVFSRTAETYHRLGASTRPTVSRRKSAR</sequence>
<dbReference type="PANTHER" id="PTHR11138">
    <property type="entry name" value="METHIONYL-TRNA FORMYLTRANSFERASE"/>
    <property type="match status" value="1"/>
</dbReference>
<evidence type="ECO:0000313" key="3">
    <source>
        <dbReference type="EMBL" id="QSG16358.1"/>
    </source>
</evidence>
<evidence type="ECO:0000313" key="4">
    <source>
        <dbReference type="Proteomes" id="UP000663292"/>
    </source>
</evidence>
<dbReference type="Proteomes" id="UP000663292">
    <property type="component" value="Plasmid pHSR-Est01"/>
</dbReference>
<dbReference type="SUPFAM" id="SSF53328">
    <property type="entry name" value="Formyltransferase"/>
    <property type="match status" value="1"/>
</dbReference>
<organism evidence="3 4">
    <name type="scientific">Halapricum desulfuricans</name>
    <dbReference type="NCBI Taxonomy" id="2841257"/>
    <lineage>
        <taxon>Archaea</taxon>
        <taxon>Methanobacteriati</taxon>
        <taxon>Methanobacteriota</taxon>
        <taxon>Stenosarchaea group</taxon>
        <taxon>Halobacteria</taxon>
        <taxon>Halobacteriales</taxon>
        <taxon>Haloarculaceae</taxon>
        <taxon>Halapricum</taxon>
    </lineage>
</organism>
<keyword evidence="3" id="KW-0614">Plasmid</keyword>
<dbReference type="AlphaFoldDB" id="A0A897NU66"/>
<feature type="region of interest" description="Disordered" evidence="1">
    <location>
        <begin position="192"/>
        <end position="214"/>
    </location>
</feature>
<gene>
    <name evidence="3" type="primary">purU</name>
    <name evidence="3" type="ORF">HSEST_3094</name>
</gene>
<dbReference type="InterPro" id="IPR036477">
    <property type="entry name" value="Formyl_transf_N_sf"/>
</dbReference>
<dbReference type="GO" id="GO:0005829">
    <property type="term" value="C:cytosol"/>
    <property type="evidence" value="ECO:0007669"/>
    <property type="project" value="TreeGrafter"/>
</dbReference>
<proteinExistence type="predicted"/>
<protein>
    <submittedName>
        <fullName evidence="3">Formyltetrahydrofolate hydrolase</fullName>
    </submittedName>
</protein>
<evidence type="ECO:0000256" key="1">
    <source>
        <dbReference type="SAM" id="MobiDB-lite"/>
    </source>
</evidence>
<keyword evidence="4" id="KW-1185">Reference proteome</keyword>
<dbReference type="Gene3D" id="3.40.50.12230">
    <property type="match status" value="1"/>
</dbReference>
<dbReference type="Pfam" id="PF00551">
    <property type="entry name" value="Formyl_trans_N"/>
    <property type="match status" value="1"/>
</dbReference>
<accession>A0A897NU66</accession>